<dbReference type="RefSeq" id="WP_186737559.1">
    <property type="nucleotide sequence ID" value="NZ_VFIA01000011.1"/>
</dbReference>
<feature type="chain" id="PRO_5047130134" description="Surface glycan-binding protein B xyloglucan binding domain-containing protein" evidence="1">
    <location>
        <begin position="21"/>
        <end position="413"/>
    </location>
</feature>
<reference evidence="3 4" key="1">
    <citation type="submission" date="2019-06" db="EMBL/GenBank/DDBJ databases">
        <title>Spirosoma utsteinense sp. nov. isolated from Antarctic ice-free soils.</title>
        <authorList>
            <person name="Tahon G."/>
        </authorList>
    </citation>
    <scope>NUCLEOTIDE SEQUENCE [LARGE SCALE GENOMIC DNA]</scope>
    <source>
        <strain evidence="3 4">LMG 31447</strain>
    </source>
</reference>
<comment type="caution">
    <text evidence="3">The sequence shown here is derived from an EMBL/GenBank/DDBJ whole genome shotgun (WGS) entry which is preliminary data.</text>
</comment>
<evidence type="ECO:0000256" key="1">
    <source>
        <dbReference type="SAM" id="SignalP"/>
    </source>
</evidence>
<dbReference type="Gene3D" id="2.60.40.10">
    <property type="entry name" value="Immunoglobulins"/>
    <property type="match status" value="2"/>
</dbReference>
<evidence type="ECO:0000313" key="4">
    <source>
        <dbReference type="Proteomes" id="UP000700732"/>
    </source>
</evidence>
<proteinExistence type="predicted"/>
<dbReference type="InterPro" id="IPR013783">
    <property type="entry name" value="Ig-like_fold"/>
</dbReference>
<dbReference type="InterPro" id="IPR040475">
    <property type="entry name" value="SGBP_B_XBD"/>
</dbReference>
<keyword evidence="1" id="KW-0732">Signal</keyword>
<protein>
    <recommendedName>
        <fullName evidence="2">Surface glycan-binding protein B xyloglucan binding domain-containing protein</fullName>
    </recommendedName>
</protein>
<dbReference type="Pfam" id="PF18329">
    <property type="entry name" value="SGBP_B_XBD"/>
    <property type="match status" value="1"/>
</dbReference>
<evidence type="ECO:0000313" key="3">
    <source>
        <dbReference type="EMBL" id="MBC3791776.1"/>
    </source>
</evidence>
<dbReference type="EMBL" id="VFIA01000011">
    <property type="protein sequence ID" value="MBC3791776.1"/>
    <property type="molecule type" value="Genomic_DNA"/>
</dbReference>
<dbReference type="Proteomes" id="UP000700732">
    <property type="component" value="Unassembled WGS sequence"/>
</dbReference>
<feature type="signal peptide" evidence="1">
    <location>
        <begin position="1"/>
        <end position="20"/>
    </location>
</feature>
<accession>A0ABR6W5A5</accession>
<evidence type="ECO:0000259" key="2">
    <source>
        <dbReference type="Pfam" id="PF18329"/>
    </source>
</evidence>
<dbReference type="SUPFAM" id="SSF81296">
    <property type="entry name" value="E set domains"/>
    <property type="match status" value="2"/>
</dbReference>
<sequence>MKAFFSFANACRFASLVTLMAGLFWLSGCQKEDVGAPPIVTQVRLLNPASKDSTFTSALPGTLIVIQGQHLDKTLNVFFNDFPAAFNPVYNTDENLIVSIPASTPTAVTAPSVSNKLRIVTTRGETTFDFTIVQAPPAITSISNENANPGETITIAGANFFGVSKVVFPGNLAVDSTQFTVNKEGTLLTVAVPKNLTQSGPLSMVATFGTVNTPAPINYSSGAGVLCNFDDQNTFQSWSIKMQNDAKLFPGTRGNYGYFSVKGIVGGNGEWWTEGRSLNTNPSVWVAPANLKNPVSDYALKFEIFVKAPWKTGTLQVMPSRTPMPTSYVYNYTPWKIGTASIDFTTPGWQTVTIPLTEFKTNNGLGESAPSLTALLGDTGSNAILMRLIADTDGMGEVSMAVDNIRVVSNKAK</sequence>
<feature type="domain" description="Surface glycan-binding protein B xyloglucan binding" evidence="2">
    <location>
        <begin position="221"/>
        <end position="408"/>
    </location>
</feature>
<organism evidence="3 4">
    <name type="scientific">Spirosoma utsteinense</name>
    <dbReference type="NCBI Taxonomy" id="2585773"/>
    <lineage>
        <taxon>Bacteria</taxon>
        <taxon>Pseudomonadati</taxon>
        <taxon>Bacteroidota</taxon>
        <taxon>Cytophagia</taxon>
        <taxon>Cytophagales</taxon>
        <taxon>Cytophagaceae</taxon>
        <taxon>Spirosoma</taxon>
    </lineage>
</organism>
<dbReference type="PROSITE" id="PS51257">
    <property type="entry name" value="PROKAR_LIPOPROTEIN"/>
    <property type="match status" value="1"/>
</dbReference>
<name>A0ABR6W5A5_9BACT</name>
<dbReference type="InterPro" id="IPR014756">
    <property type="entry name" value="Ig_E-set"/>
</dbReference>
<keyword evidence="4" id="KW-1185">Reference proteome</keyword>
<gene>
    <name evidence="3" type="ORF">FH603_2284</name>
</gene>